<dbReference type="NCBIfam" id="TIGR01484">
    <property type="entry name" value="HAD-SF-IIB"/>
    <property type="match status" value="1"/>
</dbReference>
<proteinExistence type="predicted"/>
<dbReference type="STRING" id="430453.SAMN04487962_104159"/>
<dbReference type="GO" id="GO:0050531">
    <property type="term" value="F:mannosyl-3-phosphoglycerate phosphatase activity"/>
    <property type="evidence" value="ECO:0007669"/>
    <property type="project" value="InterPro"/>
</dbReference>
<dbReference type="GO" id="GO:0000287">
    <property type="term" value="F:magnesium ion binding"/>
    <property type="evidence" value="ECO:0007669"/>
    <property type="project" value="UniProtKB-ARBA"/>
</dbReference>
<evidence type="ECO:0000256" key="2">
    <source>
        <dbReference type="ARBA" id="ARBA00022801"/>
    </source>
</evidence>
<dbReference type="PANTHER" id="PTHR10000">
    <property type="entry name" value="PHOSPHOSERINE PHOSPHATASE"/>
    <property type="match status" value="1"/>
</dbReference>
<protein>
    <submittedName>
        <fullName evidence="4">Mannosyl-3-phosphoglycerate phosphatase</fullName>
    </submittedName>
</protein>
<keyword evidence="3" id="KW-0460">Magnesium</keyword>
<dbReference type="Proteomes" id="UP000198762">
    <property type="component" value="Unassembled WGS sequence"/>
</dbReference>
<dbReference type="Gene3D" id="3.30.980.20">
    <property type="entry name" value="Putative mannosyl-3-phosphoglycerate phosphatase, domain 2"/>
    <property type="match status" value="1"/>
</dbReference>
<accession>A0A1I0BTQ0</accession>
<evidence type="ECO:0000256" key="1">
    <source>
        <dbReference type="ARBA" id="ARBA00022723"/>
    </source>
</evidence>
<dbReference type="GO" id="GO:0005829">
    <property type="term" value="C:cytosol"/>
    <property type="evidence" value="ECO:0007669"/>
    <property type="project" value="TreeGrafter"/>
</dbReference>
<dbReference type="SFLD" id="SFLDG01142">
    <property type="entry name" value="C2.B.2:_Mannosyl-3-phosphoglyc"/>
    <property type="match status" value="1"/>
</dbReference>
<dbReference type="Pfam" id="PF08282">
    <property type="entry name" value="Hydrolase_3"/>
    <property type="match status" value="1"/>
</dbReference>
<dbReference type="PANTHER" id="PTHR10000:SF8">
    <property type="entry name" value="HAD SUPERFAMILY HYDROLASE-LIKE, TYPE 3"/>
    <property type="match status" value="1"/>
</dbReference>
<evidence type="ECO:0000313" key="5">
    <source>
        <dbReference type="Proteomes" id="UP000198762"/>
    </source>
</evidence>
<dbReference type="RefSeq" id="WP_091849619.1">
    <property type="nucleotide sequence ID" value="NZ_FOHZ01000004.1"/>
</dbReference>
<dbReference type="Gene3D" id="3.40.50.1000">
    <property type="entry name" value="HAD superfamily/HAD-like"/>
    <property type="match status" value="1"/>
</dbReference>
<gene>
    <name evidence="4" type="ORF">SAMN04487962_104159</name>
</gene>
<dbReference type="EMBL" id="FOHZ01000004">
    <property type="protein sequence ID" value="SET10142.1"/>
    <property type="molecule type" value="Genomic_DNA"/>
</dbReference>
<dbReference type="SFLD" id="SFLDG01140">
    <property type="entry name" value="C2.B:_Phosphomannomutase_and_P"/>
    <property type="match status" value="1"/>
</dbReference>
<dbReference type="InterPro" id="IPR023214">
    <property type="entry name" value="HAD_sf"/>
</dbReference>
<dbReference type="AlphaFoldDB" id="A0A1I0BTQ0"/>
<organism evidence="4 5">
    <name type="scientific">Marinobacter segnicrescens</name>
    <dbReference type="NCBI Taxonomy" id="430453"/>
    <lineage>
        <taxon>Bacteria</taxon>
        <taxon>Pseudomonadati</taxon>
        <taxon>Pseudomonadota</taxon>
        <taxon>Gammaproteobacteria</taxon>
        <taxon>Pseudomonadales</taxon>
        <taxon>Marinobacteraceae</taxon>
        <taxon>Marinobacter</taxon>
    </lineage>
</organism>
<keyword evidence="2" id="KW-0378">Hydrolase</keyword>
<keyword evidence="5" id="KW-1185">Reference proteome</keyword>
<evidence type="ECO:0000313" key="4">
    <source>
        <dbReference type="EMBL" id="SET10142.1"/>
    </source>
</evidence>
<dbReference type="OrthoDB" id="193379at2"/>
<evidence type="ECO:0000256" key="3">
    <source>
        <dbReference type="ARBA" id="ARBA00022842"/>
    </source>
</evidence>
<dbReference type="SUPFAM" id="SSF56784">
    <property type="entry name" value="HAD-like"/>
    <property type="match status" value="1"/>
</dbReference>
<dbReference type="InterPro" id="IPR006381">
    <property type="entry name" value="HAD-SF-IIB-MPGP"/>
</dbReference>
<dbReference type="InterPro" id="IPR006379">
    <property type="entry name" value="HAD-SF_hydro_IIB"/>
</dbReference>
<dbReference type="NCBIfam" id="TIGR01486">
    <property type="entry name" value="HAD-SF-IIB-MPGP"/>
    <property type="match status" value="1"/>
</dbReference>
<sequence>MFGPALILFSDLDGTLLDHDTYDWSPAQPALKQLAALEVPLVLTSSKTRGEMEALRRAMGNHHPFIVENGAATVIPKDYFEAGPEQVTCLGAGRVDILTHLRRLRGQGFRFTGFADMTDADVANHTGLDLNGAGKARDRVATEPLLWQGSEADLAAFRLALEAAGLQLLAGGRFLHVMGQFDKADAMAQLTQRYRTRWPGRSWQTVALGDSPNDQAMLAGADLAVVMAGPGANRIELPPGHRVIRSQQPGPLGWNQCVLDILQSYDDH</sequence>
<name>A0A1I0BTQ0_9GAMM</name>
<dbReference type="InterPro" id="IPR036412">
    <property type="entry name" value="HAD-like_sf"/>
</dbReference>
<reference evidence="5" key="1">
    <citation type="submission" date="2016-10" db="EMBL/GenBank/DDBJ databases">
        <authorList>
            <person name="Varghese N."/>
            <person name="Submissions S."/>
        </authorList>
    </citation>
    <scope>NUCLEOTIDE SEQUENCE [LARGE SCALE GENOMIC DNA]</scope>
    <source>
        <strain evidence="5">CGMCC 1.6489</strain>
    </source>
</reference>
<dbReference type="SFLD" id="SFLDS00003">
    <property type="entry name" value="Haloacid_Dehalogenase"/>
    <property type="match status" value="1"/>
</dbReference>
<dbReference type="GO" id="GO:0051479">
    <property type="term" value="P:mannosylglycerate biosynthetic process"/>
    <property type="evidence" value="ECO:0007669"/>
    <property type="project" value="InterPro"/>
</dbReference>
<keyword evidence="1" id="KW-0479">Metal-binding</keyword>